<keyword evidence="9" id="KW-0819">tRNA processing</keyword>
<evidence type="ECO:0000259" key="10">
    <source>
        <dbReference type="PROSITE" id="PS50137"/>
    </source>
</evidence>
<dbReference type="InterPro" id="IPR014720">
    <property type="entry name" value="dsRBD_dom"/>
</dbReference>
<keyword evidence="9" id="KW-0963">Cytoplasm</keyword>
<evidence type="ECO:0000313" key="12">
    <source>
        <dbReference type="EMBL" id="OGY67770.1"/>
    </source>
</evidence>
<dbReference type="PANTHER" id="PTHR11207:SF0">
    <property type="entry name" value="RIBONUCLEASE 3"/>
    <property type="match status" value="1"/>
</dbReference>
<dbReference type="Pfam" id="PF14622">
    <property type="entry name" value="Ribonucleas_3_3"/>
    <property type="match status" value="1"/>
</dbReference>
<dbReference type="HAMAP" id="MF_00104">
    <property type="entry name" value="RNase_III"/>
    <property type="match status" value="1"/>
</dbReference>
<dbReference type="GO" id="GO:0003725">
    <property type="term" value="F:double-stranded RNA binding"/>
    <property type="evidence" value="ECO:0007669"/>
    <property type="project" value="TreeGrafter"/>
</dbReference>
<keyword evidence="7 9" id="KW-0378">Hydrolase</keyword>
<evidence type="ECO:0000256" key="3">
    <source>
        <dbReference type="ARBA" id="ARBA00022552"/>
    </source>
</evidence>
<dbReference type="InterPro" id="IPR000999">
    <property type="entry name" value="RNase_III_dom"/>
</dbReference>
<dbReference type="GO" id="GO:0006364">
    <property type="term" value="P:rRNA processing"/>
    <property type="evidence" value="ECO:0007669"/>
    <property type="project" value="UniProtKB-UniRule"/>
</dbReference>
<dbReference type="InterPro" id="IPR036389">
    <property type="entry name" value="RNase_III_sf"/>
</dbReference>
<dbReference type="PANTHER" id="PTHR11207">
    <property type="entry name" value="RIBONUCLEASE III"/>
    <property type="match status" value="1"/>
</dbReference>
<keyword evidence="3 9" id="KW-0698">rRNA processing</keyword>
<evidence type="ECO:0000256" key="6">
    <source>
        <dbReference type="ARBA" id="ARBA00022759"/>
    </source>
</evidence>
<dbReference type="PROSITE" id="PS00517">
    <property type="entry name" value="RNASE_3_1"/>
    <property type="match status" value="1"/>
</dbReference>
<evidence type="ECO:0000256" key="5">
    <source>
        <dbReference type="ARBA" id="ARBA00022722"/>
    </source>
</evidence>
<comment type="subcellular location">
    <subcellularLocation>
        <location evidence="9">Cytoplasm</location>
    </subcellularLocation>
</comment>
<dbReference type="PROSITE" id="PS50142">
    <property type="entry name" value="RNASE_3_2"/>
    <property type="match status" value="1"/>
</dbReference>
<comment type="catalytic activity">
    <reaction evidence="1 9">
        <text>Endonucleolytic cleavage to 5'-phosphomonoester.</text>
        <dbReference type="EC" id="3.1.26.3"/>
    </reaction>
</comment>
<evidence type="ECO:0000256" key="7">
    <source>
        <dbReference type="ARBA" id="ARBA00022801"/>
    </source>
</evidence>
<keyword evidence="9" id="KW-0479">Metal-binding</keyword>
<dbReference type="GO" id="GO:0005737">
    <property type="term" value="C:cytoplasm"/>
    <property type="evidence" value="ECO:0007669"/>
    <property type="project" value="UniProtKB-SubCell"/>
</dbReference>
<dbReference type="SMART" id="SM00535">
    <property type="entry name" value="RIBOc"/>
    <property type="match status" value="1"/>
</dbReference>
<evidence type="ECO:0000256" key="8">
    <source>
        <dbReference type="ARBA" id="ARBA00022884"/>
    </source>
</evidence>
<dbReference type="EC" id="3.1.26.3" evidence="9"/>
<dbReference type="SUPFAM" id="SSF69065">
    <property type="entry name" value="RNase III domain-like"/>
    <property type="match status" value="1"/>
</dbReference>
<organism evidence="12 13">
    <name type="scientific">Candidatus Harrisonbacteria bacterium RIFCSPLOWO2_02_FULL_45_10c</name>
    <dbReference type="NCBI Taxonomy" id="1798410"/>
    <lineage>
        <taxon>Bacteria</taxon>
        <taxon>Candidatus Harrisoniibacteriota</taxon>
    </lineage>
</organism>
<dbReference type="GO" id="GO:0046872">
    <property type="term" value="F:metal ion binding"/>
    <property type="evidence" value="ECO:0007669"/>
    <property type="project" value="UniProtKB-KW"/>
</dbReference>
<dbReference type="SMART" id="SM00358">
    <property type="entry name" value="DSRM"/>
    <property type="match status" value="1"/>
</dbReference>
<dbReference type="PROSITE" id="PS50137">
    <property type="entry name" value="DS_RBD"/>
    <property type="match status" value="1"/>
</dbReference>
<dbReference type="CDD" id="cd10845">
    <property type="entry name" value="DSRM_RNAse_III_family"/>
    <property type="match status" value="1"/>
</dbReference>
<keyword evidence="6 9" id="KW-0255">Endonuclease</keyword>
<comment type="cofactor">
    <cofactor evidence="9">
        <name>Mg(2+)</name>
        <dbReference type="ChEBI" id="CHEBI:18420"/>
    </cofactor>
</comment>
<protein>
    <recommendedName>
        <fullName evidence="9">Ribonuclease 3</fullName>
        <ecNumber evidence="9">3.1.26.3</ecNumber>
    </recommendedName>
    <alternativeName>
        <fullName evidence="9">Ribonuclease III</fullName>
        <shortName evidence="9">RNase III</shortName>
    </alternativeName>
</protein>
<dbReference type="STRING" id="1798410.A3H63_00755"/>
<dbReference type="InterPro" id="IPR011907">
    <property type="entry name" value="RNase_III"/>
</dbReference>
<comment type="function">
    <text evidence="9">Digests double-stranded RNA. Involved in the processing of primary rRNA transcript to yield the immediate precursors to the large and small rRNAs (23S and 16S). Processes some mRNAs, and tRNAs when they are encoded in the rRNA operon. Processes pre-crRNA and tracrRNA of type II CRISPR loci if present in the organism.</text>
</comment>
<keyword evidence="5 9" id="KW-0540">Nuclease</keyword>
<keyword evidence="8 9" id="KW-0694">RNA-binding</keyword>
<feature type="domain" description="DRBM" evidence="10">
    <location>
        <begin position="159"/>
        <end position="228"/>
    </location>
</feature>
<gene>
    <name evidence="9" type="primary">rnc</name>
    <name evidence="12" type="ORF">A3H63_00755</name>
</gene>
<keyword evidence="9" id="KW-0460">Magnesium</keyword>
<sequence length="228" mass="25661">MNSEKLETLIGYKFKNNKLLLEALTHRSYINENPAWSLPHNERLEFLGDAVLELIVTEILFNQYPTTAEGQLTALRASLVNYQMLAEVARSLSLEKFLLLSKGEAKDTGRARDVILANAIEAIIGALYLDSGYPDVKEFITRWVMPRLSEVLEKGSYKDAKSLLQEKTQAQQKITPLYKVLEESGPDHKKLFTVGAYLNDDLVAKGRGFSKQDAEVEAAQEALKKLEE</sequence>
<feature type="binding site" evidence="9">
    <location>
        <position position="118"/>
    </location>
    <ligand>
        <name>Mg(2+)</name>
        <dbReference type="ChEBI" id="CHEBI:18420"/>
    </ligand>
</feature>
<evidence type="ECO:0000256" key="9">
    <source>
        <dbReference type="HAMAP-Rule" id="MF_00104"/>
    </source>
</evidence>
<dbReference type="SUPFAM" id="SSF54768">
    <property type="entry name" value="dsRNA-binding domain-like"/>
    <property type="match status" value="1"/>
</dbReference>
<dbReference type="Gene3D" id="1.10.1520.10">
    <property type="entry name" value="Ribonuclease III domain"/>
    <property type="match status" value="1"/>
</dbReference>
<keyword evidence="4 9" id="KW-0507">mRNA processing</keyword>
<accession>A0A1G1ZVJ9</accession>
<dbReference type="GO" id="GO:0004525">
    <property type="term" value="F:ribonuclease III activity"/>
    <property type="evidence" value="ECO:0007669"/>
    <property type="project" value="UniProtKB-UniRule"/>
</dbReference>
<evidence type="ECO:0000259" key="11">
    <source>
        <dbReference type="PROSITE" id="PS50142"/>
    </source>
</evidence>
<dbReference type="EMBL" id="MHJM01000018">
    <property type="protein sequence ID" value="OGY67770.1"/>
    <property type="molecule type" value="Genomic_DNA"/>
</dbReference>
<evidence type="ECO:0000313" key="13">
    <source>
        <dbReference type="Proteomes" id="UP000176284"/>
    </source>
</evidence>
<evidence type="ECO:0000256" key="1">
    <source>
        <dbReference type="ARBA" id="ARBA00000109"/>
    </source>
</evidence>
<dbReference type="CDD" id="cd00593">
    <property type="entry name" value="RIBOc"/>
    <property type="match status" value="1"/>
</dbReference>
<dbReference type="Gene3D" id="3.30.160.20">
    <property type="match status" value="1"/>
</dbReference>
<feature type="domain" description="RNase III" evidence="11">
    <location>
        <begin position="3"/>
        <end position="132"/>
    </location>
</feature>
<comment type="similarity">
    <text evidence="2">Belongs to the ribonuclease III family.</text>
</comment>
<feature type="active site" evidence="9">
    <location>
        <position position="121"/>
    </location>
</feature>
<dbReference type="AlphaFoldDB" id="A0A1G1ZVJ9"/>
<keyword evidence="9" id="KW-0699">rRNA-binding</keyword>
<evidence type="ECO:0000256" key="4">
    <source>
        <dbReference type="ARBA" id="ARBA00022664"/>
    </source>
</evidence>
<proteinExistence type="inferred from homology"/>
<reference evidence="12 13" key="1">
    <citation type="journal article" date="2016" name="Nat. Commun.">
        <title>Thousands of microbial genomes shed light on interconnected biogeochemical processes in an aquifer system.</title>
        <authorList>
            <person name="Anantharaman K."/>
            <person name="Brown C.T."/>
            <person name="Hug L.A."/>
            <person name="Sharon I."/>
            <person name="Castelle C.J."/>
            <person name="Probst A.J."/>
            <person name="Thomas B.C."/>
            <person name="Singh A."/>
            <person name="Wilkins M.J."/>
            <person name="Karaoz U."/>
            <person name="Brodie E.L."/>
            <person name="Williams K.H."/>
            <person name="Hubbard S.S."/>
            <person name="Banfield J.F."/>
        </authorList>
    </citation>
    <scope>NUCLEOTIDE SEQUENCE [LARGE SCALE GENOMIC DNA]</scope>
</reference>
<dbReference type="GO" id="GO:0010468">
    <property type="term" value="P:regulation of gene expression"/>
    <property type="evidence" value="ECO:0007669"/>
    <property type="project" value="TreeGrafter"/>
</dbReference>
<comment type="caution">
    <text evidence="12">The sequence shown here is derived from an EMBL/GenBank/DDBJ whole genome shotgun (WGS) entry which is preliminary data.</text>
</comment>
<dbReference type="GO" id="GO:0019843">
    <property type="term" value="F:rRNA binding"/>
    <property type="evidence" value="ECO:0007669"/>
    <property type="project" value="UniProtKB-KW"/>
</dbReference>
<evidence type="ECO:0000256" key="2">
    <source>
        <dbReference type="ARBA" id="ARBA00010183"/>
    </source>
</evidence>
<feature type="active site" evidence="9">
    <location>
        <position position="49"/>
    </location>
</feature>
<name>A0A1G1ZVJ9_9BACT</name>
<dbReference type="GO" id="GO:0006397">
    <property type="term" value="P:mRNA processing"/>
    <property type="evidence" value="ECO:0007669"/>
    <property type="project" value="UniProtKB-UniRule"/>
</dbReference>
<dbReference type="Pfam" id="PF00035">
    <property type="entry name" value="dsrm"/>
    <property type="match status" value="1"/>
</dbReference>
<comment type="subunit">
    <text evidence="9">Homodimer.</text>
</comment>
<feature type="binding site" evidence="9">
    <location>
        <position position="121"/>
    </location>
    <ligand>
        <name>Mg(2+)</name>
        <dbReference type="ChEBI" id="CHEBI:18420"/>
    </ligand>
</feature>
<feature type="binding site" evidence="9">
    <location>
        <position position="45"/>
    </location>
    <ligand>
        <name>Mg(2+)</name>
        <dbReference type="ChEBI" id="CHEBI:18420"/>
    </ligand>
</feature>
<dbReference type="Proteomes" id="UP000176284">
    <property type="component" value="Unassembled WGS sequence"/>
</dbReference>
<dbReference type="GO" id="GO:0008033">
    <property type="term" value="P:tRNA processing"/>
    <property type="evidence" value="ECO:0007669"/>
    <property type="project" value="UniProtKB-KW"/>
</dbReference>
<dbReference type="FunFam" id="1.10.1520.10:FF:000001">
    <property type="entry name" value="Ribonuclease 3"/>
    <property type="match status" value="1"/>
</dbReference>
<dbReference type="NCBIfam" id="TIGR02191">
    <property type="entry name" value="RNaseIII"/>
    <property type="match status" value="1"/>
</dbReference>